<dbReference type="Pfam" id="PF13378">
    <property type="entry name" value="MR_MLE_C"/>
    <property type="match status" value="1"/>
</dbReference>
<dbReference type="STRING" id="758820.SAMN00777080_3814"/>
<dbReference type="InterPro" id="IPR036849">
    <property type="entry name" value="Enolase-like_C_sf"/>
</dbReference>
<comment type="catalytic activity">
    <reaction evidence="1">
        <text>D-glucarate = 5-dehydro-4-deoxy-D-glucarate + H2O</text>
        <dbReference type="Rhea" id="RHEA:14573"/>
        <dbReference type="ChEBI" id="CHEBI:15377"/>
        <dbReference type="ChEBI" id="CHEBI:30612"/>
        <dbReference type="ChEBI" id="CHEBI:42819"/>
        <dbReference type="EC" id="4.2.1.40"/>
    </reaction>
</comment>
<dbReference type="GO" id="GO:0016854">
    <property type="term" value="F:racemase and epimerase activity"/>
    <property type="evidence" value="ECO:0007669"/>
    <property type="project" value="UniProtKB-ARBA"/>
</dbReference>
<dbReference type="InterPro" id="IPR029017">
    <property type="entry name" value="Enolase-like_N"/>
</dbReference>
<dbReference type="GO" id="GO:0008872">
    <property type="term" value="F:glucarate dehydratase activity"/>
    <property type="evidence" value="ECO:0007669"/>
    <property type="project" value="UniProtKB-EC"/>
</dbReference>
<sequence>MKRREFISKSAVLGLIPSINPRKAFAEAIDRENGNTYPSSILDIQSVIKSLIIIQKIEILESVGNRFIVVTSKDGLQGITVLNFRMEYLLPILQGMIQPFFIGKDARDIEQILDTIAHDRAVYKYSGIPLFNCIGQVEIAVMDLLGKAAGIPASDFFGKRIRTEIHMYVSSLTRETSPEEEVANLQKQIAETGAKAVKIKVGGRMSRNADAAPGRSENLIRLLRKTFGDGLTIYADANSSFDLQEGLKMATFLEEYGVSIFEEPCYWEDYNSNQKIASSLKTMKLAGGEQDTSYLRWRDIAQNKVYHVLQPDLYYNGGLTRAFYVEKLAIANGLSIAPHSPKDDPLAAPFFQFASVSPILEGYQEFPGGKKKYPDWYYPHFDIKNGFIKVPTGPGLGLEYDDSVFKNAKIINS</sequence>
<feature type="domain" description="Mandelate racemase/muconate lactonizing enzyme C-terminal" evidence="4">
    <location>
        <begin position="178"/>
        <end position="283"/>
    </location>
</feature>
<dbReference type="Proteomes" id="UP000192333">
    <property type="component" value="Chromosome I"/>
</dbReference>
<dbReference type="SUPFAM" id="SSF51604">
    <property type="entry name" value="Enolase C-terminal domain-like"/>
    <property type="match status" value="1"/>
</dbReference>
<dbReference type="SUPFAM" id="SSF54826">
    <property type="entry name" value="Enolase N-terminal domain-like"/>
    <property type="match status" value="1"/>
</dbReference>
<comment type="pathway">
    <text evidence="2">Carbohydrate acid metabolism; D-glucarate degradation; 2,5-dioxopentanoate from D-glucarate: step 1/2.</text>
</comment>
<evidence type="ECO:0000259" key="4">
    <source>
        <dbReference type="SMART" id="SM00922"/>
    </source>
</evidence>
<evidence type="ECO:0000256" key="3">
    <source>
        <dbReference type="ARBA" id="ARBA00011973"/>
    </source>
</evidence>
<dbReference type="InterPro" id="IPR034593">
    <property type="entry name" value="DgoD-like"/>
</dbReference>
<accession>A0A1W2H8I1</accession>
<evidence type="ECO:0000313" key="6">
    <source>
        <dbReference type="Proteomes" id="UP000192333"/>
    </source>
</evidence>
<dbReference type="RefSeq" id="WP_084121913.1">
    <property type="nucleotide sequence ID" value="NZ_LT838813.1"/>
</dbReference>
<dbReference type="AlphaFoldDB" id="A0A1W2H8I1"/>
<dbReference type="Gene3D" id="3.20.20.120">
    <property type="entry name" value="Enolase-like C-terminal domain"/>
    <property type="match status" value="1"/>
</dbReference>
<protein>
    <recommendedName>
        <fullName evidence="3">glucarate dehydratase</fullName>
        <ecNumber evidence="3">4.2.1.40</ecNumber>
    </recommendedName>
</protein>
<evidence type="ECO:0000313" key="5">
    <source>
        <dbReference type="EMBL" id="SMD45169.1"/>
    </source>
</evidence>
<dbReference type="InterPro" id="IPR029065">
    <property type="entry name" value="Enolase_C-like"/>
</dbReference>
<dbReference type="OrthoDB" id="9775391at2"/>
<dbReference type="PANTHER" id="PTHR48080:SF4">
    <property type="entry name" value="GLUCARATE DEHYDRATASE"/>
    <property type="match status" value="1"/>
</dbReference>
<organism evidence="5 6">
    <name type="scientific">Aquiflexum balticum DSM 16537</name>
    <dbReference type="NCBI Taxonomy" id="758820"/>
    <lineage>
        <taxon>Bacteria</taxon>
        <taxon>Pseudomonadati</taxon>
        <taxon>Bacteroidota</taxon>
        <taxon>Cytophagia</taxon>
        <taxon>Cytophagales</taxon>
        <taxon>Cyclobacteriaceae</taxon>
        <taxon>Aquiflexum</taxon>
    </lineage>
</organism>
<dbReference type="SMART" id="SM00922">
    <property type="entry name" value="MR_MLE"/>
    <property type="match status" value="1"/>
</dbReference>
<evidence type="ECO:0000256" key="1">
    <source>
        <dbReference type="ARBA" id="ARBA00001426"/>
    </source>
</evidence>
<dbReference type="EC" id="4.2.1.40" evidence="3"/>
<proteinExistence type="predicted"/>
<dbReference type="InterPro" id="IPR013342">
    <property type="entry name" value="Mandelate_racemase_C"/>
</dbReference>
<dbReference type="Gene3D" id="3.30.390.10">
    <property type="entry name" value="Enolase-like, N-terminal domain"/>
    <property type="match status" value="1"/>
</dbReference>
<reference evidence="6" key="1">
    <citation type="submission" date="2017-04" db="EMBL/GenBank/DDBJ databases">
        <authorList>
            <person name="Varghese N."/>
            <person name="Submissions S."/>
        </authorList>
    </citation>
    <scope>NUCLEOTIDE SEQUENCE [LARGE SCALE GENOMIC DNA]</scope>
    <source>
        <strain evidence="6">DSM 16537</strain>
    </source>
</reference>
<dbReference type="CDD" id="cd03316">
    <property type="entry name" value="MR_like"/>
    <property type="match status" value="1"/>
</dbReference>
<gene>
    <name evidence="5" type="ORF">SAMN00777080_3814</name>
</gene>
<dbReference type="SFLD" id="SFLDS00001">
    <property type="entry name" value="Enolase"/>
    <property type="match status" value="1"/>
</dbReference>
<dbReference type="EMBL" id="LT838813">
    <property type="protein sequence ID" value="SMD45169.1"/>
    <property type="molecule type" value="Genomic_DNA"/>
</dbReference>
<evidence type="ECO:0000256" key="2">
    <source>
        <dbReference type="ARBA" id="ARBA00005183"/>
    </source>
</evidence>
<name>A0A1W2H8I1_9BACT</name>
<keyword evidence="6" id="KW-1185">Reference proteome</keyword>
<dbReference type="PANTHER" id="PTHR48080">
    <property type="entry name" value="D-GALACTONATE DEHYDRATASE-RELATED"/>
    <property type="match status" value="1"/>
</dbReference>